<feature type="compositionally biased region" description="Basic and acidic residues" evidence="1">
    <location>
        <begin position="177"/>
        <end position="191"/>
    </location>
</feature>
<feature type="compositionally biased region" description="Basic and acidic residues" evidence="1">
    <location>
        <begin position="215"/>
        <end position="238"/>
    </location>
</feature>
<dbReference type="Pfam" id="PF00226">
    <property type="entry name" value="DnaJ"/>
    <property type="match status" value="1"/>
</dbReference>
<dbReference type="CDD" id="cd06257">
    <property type="entry name" value="DnaJ"/>
    <property type="match status" value="1"/>
</dbReference>
<accession>K0S429</accession>
<dbReference type="PANTHER" id="PTHR43948">
    <property type="entry name" value="DNAJ HOMOLOG SUBFAMILY B"/>
    <property type="match status" value="1"/>
</dbReference>
<dbReference type="PROSITE" id="PS50076">
    <property type="entry name" value="DNAJ_2"/>
    <property type="match status" value="1"/>
</dbReference>
<feature type="region of interest" description="Disordered" evidence="1">
    <location>
        <begin position="274"/>
        <end position="334"/>
    </location>
</feature>
<feature type="domain" description="J" evidence="2">
    <location>
        <begin position="13"/>
        <end position="98"/>
    </location>
</feature>
<evidence type="ECO:0000259" key="2">
    <source>
        <dbReference type="PROSITE" id="PS50076"/>
    </source>
</evidence>
<dbReference type="AlphaFoldDB" id="K0S429"/>
<gene>
    <name evidence="3" type="ORF">THAOC_26889</name>
</gene>
<dbReference type="GO" id="GO:0005634">
    <property type="term" value="C:nucleus"/>
    <property type="evidence" value="ECO:0007669"/>
    <property type="project" value="TreeGrafter"/>
</dbReference>
<dbReference type="GO" id="GO:0051082">
    <property type="term" value="F:unfolded protein binding"/>
    <property type="evidence" value="ECO:0007669"/>
    <property type="project" value="TreeGrafter"/>
</dbReference>
<dbReference type="GO" id="GO:0051087">
    <property type="term" value="F:protein-folding chaperone binding"/>
    <property type="evidence" value="ECO:0007669"/>
    <property type="project" value="TreeGrafter"/>
</dbReference>
<dbReference type="EMBL" id="AGNL01037390">
    <property type="protein sequence ID" value="EJK53632.1"/>
    <property type="molecule type" value="Genomic_DNA"/>
</dbReference>
<dbReference type="InterPro" id="IPR001623">
    <property type="entry name" value="DnaJ_domain"/>
</dbReference>
<dbReference type="SUPFAM" id="SSF46565">
    <property type="entry name" value="Chaperone J-domain"/>
    <property type="match status" value="1"/>
</dbReference>
<keyword evidence="4" id="KW-1185">Reference proteome</keyword>
<sequence>MGFFNVHGDPTMDPYTILKLPNTASDAEIKKAYRLQMLQLHPDKLSPTLSEESIAAVTEKFHNVKDAYEFLTNPMHLTSRRMYMTKMASRRAEYERREAFMRRNGMSGGAAAGGVHGYHSGGGGAAGMAGTGMPPPGYVRRRDVGEAAEQRELVRRAQEEAQDEGGAGHTRGGGGPEGREGEEGQHGREQEVLQGGQGRQRQQEEQVQIRQAAKRLQERTRHGRDGTEEVGQARREGAPEGVLLPADEAAHEGSGHRHGGEHVREGGDRKVAAGSELESDNERLPESGHAQAQQGPEEGNLQGHRETEVQIASEGEVALRQPVPPRPRVRPGPHRLVPARDILQVEALREPRRDGHMRLLVPADNVRHRGPRDGQRGLHGLLVVRRRVGQVQAGRQDRGLEHVAQEHREVVERVAREGGAEDRIHAQGEREGHVEVRRLPEDARVLRRDEP</sequence>
<dbReference type="GO" id="GO:0005737">
    <property type="term" value="C:cytoplasm"/>
    <property type="evidence" value="ECO:0007669"/>
    <property type="project" value="TreeGrafter"/>
</dbReference>
<organism evidence="3 4">
    <name type="scientific">Thalassiosira oceanica</name>
    <name type="common">Marine diatom</name>
    <dbReference type="NCBI Taxonomy" id="159749"/>
    <lineage>
        <taxon>Eukaryota</taxon>
        <taxon>Sar</taxon>
        <taxon>Stramenopiles</taxon>
        <taxon>Ochrophyta</taxon>
        <taxon>Bacillariophyta</taxon>
        <taxon>Coscinodiscophyceae</taxon>
        <taxon>Thalassiosirophycidae</taxon>
        <taxon>Thalassiosirales</taxon>
        <taxon>Thalassiosiraceae</taxon>
        <taxon>Thalassiosira</taxon>
    </lineage>
</organism>
<feature type="region of interest" description="Disordered" evidence="1">
    <location>
        <begin position="153"/>
        <end position="241"/>
    </location>
</feature>
<name>K0S429_THAOC</name>
<dbReference type="OrthoDB" id="10250354at2759"/>
<dbReference type="SMART" id="SM00271">
    <property type="entry name" value="DnaJ"/>
    <property type="match status" value="1"/>
</dbReference>
<proteinExistence type="predicted"/>
<dbReference type="eggNOG" id="ENOG502R2WB">
    <property type="taxonomic scope" value="Eukaryota"/>
</dbReference>
<feature type="compositionally biased region" description="Gly residues" evidence="1">
    <location>
        <begin position="165"/>
        <end position="176"/>
    </location>
</feature>
<dbReference type="PRINTS" id="PR00625">
    <property type="entry name" value="JDOMAIN"/>
</dbReference>
<evidence type="ECO:0000313" key="4">
    <source>
        <dbReference type="Proteomes" id="UP000266841"/>
    </source>
</evidence>
<reference evidence="3 4" key="1">
    <citation type="journal article" date="2012" name="Genome Biol.">
        <title>Genome and low-iron response of an oceanic diatom adapted to chronic iron limitation.</title>
        <authorList>
            <person name="Lommer M."/>
            <person name="Specht M."/>
            <person name="Roy A.S."/>
            <person name="Kraemer L."/>
            <person name="Andreson R."/>
            <person name="Gutowska M.A."/>
            <person name="Wolf J."/>
            <person name="Bergner S.V."/>
            <person name="Schilhabel M.B."/>
            <person name="Klostermeier U.C."/>
            <person name="Beiko R.G."/>
            <person name="Rosenstiel P."/>
            <person name="Hippler M."/>
            <person name="Laroche J."/>
        </authorList>
    </citation>
    <scope>NUCLEOTIDE SEQUENCE [LARGE SCALE GENOMIC DNA]</scope>
    <source>
        <strain evidence="3 4">CCMP1005</strain>
    </source>
</reference>
<comment type="caution">
    <text evidence="3">The sequence shown here is derived from an EMBL/GenBank/DDBJ whole genome shotgun (WGS) entry which is preliminary data.</text>
</comment>
<dbReference type="InterPro" id="IPR036869">
    <property type="entry name" value="J_dom_sf"/>
</dbReference>
<protein>
    <recommendedName>
        <fullName evidence="2">J domain-containing protein</fullName>
    </recommendedName>
</protein>
<dbReference type="Proteomes" id="UP000266841">
    <property type="component" value="Unassembled WGS sequence"/>
</dbReference>
<dbReference type="GO" id="GO:0044183">
    <property type="term" value="F:protein folding chaperone"/>
    <property type="evidence" value="ECO:0007669"/>
    <property type="project" value="TreeGrafter"/>
</dbReference>
<evidence type="ECO:0000256" key="1">
    <source>
        <dbReference type="SAM" id="MobiDB-lite"/>
    </source>
</evidence>
<evidence type="ECO:0000313" key="3">
    <source>
        <dbReference type="EMBL" id="EJK53632.1"/>
    </source>
</evidence>
<dbReference type="Gene3D" id="1.10.287.110">
    <property type="entry name" value="DnaJ domain"/>
    <property type="match status" value="1"/>
</dbReference>
<dbReference type="PANTHER" id="PTHR43948:SF14">
    <property type="entry name" value="PROTEIN DNAJ, PUTATIVE-RELATED"/>
    <property type="match status" value="1"/>
</dbReference>